<sequence length="556" mass="62292">MLQSSPYAPLYGSQEQLPVVRRSRLQTSKRWLTHYGLLIIMVMNVGILVLLGWDLHTSTVNTTRTYATVNVATAPTAPISTMTTVVPILPAKFSVDHVTPYKNQAGRGTCWDFGTIGLLEQSYRRHGVSQGWLAPHDYVAFSEQAYGIEVAAMCTGPSTSPQQKACRIADDNIWRNSTEGGEVPLLYYLQHGLHDAVYPDAVCPYIPTMGHDLECPGLALRQQSNPLRFTVESMETYYEEATIKAQLVARGSAMPFSTNMVTVTHYLPCIGDLVTDPRCAPSECHLCPPELPQATCCIPQSGDSSVTMEGEFVSHSSMASDGGHVMLLVGFNDLYETRDGFTGGFIVKNSWADGRYQGSHSMQYWMQNISEWEERILCPNSYNPFNWYMASEEDALVGIDAVLSDDSKLYAHLNQMPLHLRCSDADACDPSLVYFAKNRTDYGDHMYIMCFYEYNPSYGTSTHMCLSPMRQADIASVFQPMEVYENDPDLCGFYLIPFEIAWAPQSYAANANAFPQYDYGPLARSTKRQRHVSFDGPFPNAHVFKTHRHRHALSQH</sequence>
<dbReference type="SUPFAM" id="SSF54001">
    <property type="entry name" value="Cysteine proteinases"/>
    <property type="match status" value="1"/>
</dbReference>
<dbReference type="Gene3D" id="3.90.70.10">
    <property type="entry name" value="Cysteine proteinases"/>
    <property type="match status" value="1"/>
</dbReference>
<evidence type="ECO:0000256" key="1">
    <source>
        <dbReference type="SAM" id="Phobius"/>
    </source>
</evidence>
<dbReference type="PANTHER" id="PTHR35899">
    <property type="entry name" value="PAPAIN FAMILY CYSTEINE PROTEASE DOMAIN CONTAINING PROTEIN"/>
    <property type="match status" value="1"/>
</dbReference>
<dbReference type="RefSeq" id="XP_012207123.1">
    <property type="nucleotide sequence ID" value="XM_012351733.1"/>
</dbReference>
<dbReference type="OrthoDB" id="25576at2759"/>
<evidence type="ECO:0000313" key="3">
    <source>
        <dbReference type="Proteomes" id="UP000030745"/>
    </source>
</evidence>
<organism evidence="2 3">
    <name type="scientific">Saprolegnia parasitica (strain CBS 223.65)</name>
    <dbReference type="NCBI Taxonomy" id="695850"/>
    <lineage>
        <taxon>Eukaryota</taxon>
        <taxon>Sar</taxon>
        <taxon>Stramenopiles</taxon>
        <taxon>Oomycota</taxon>
        <taxon>Saprolegniomycetes</taxon>
        <taxon>Saprolegniales</taxon>
        <taxon>Saprolegniaceae</taxon>
        <taxon>Saprolegnia</taxon>
    </lineage>
</organism>
<evidence type="ECO:0000313" key="2">
    <source>
        <dbReference type="EMBL" id="KDO22186.1"/>
    </source>
</evidence>
<name>A0A067C6Q0_SAPPC</name>
<reference evidence="2 3" key="1">
    <citation type="journal article" date="2013" name="PLoS Genet.">
        <title>Distinctive expansion of potential virulence genes in the genome of the oomycete fish pathogen Saprolegnia parasitica.</title>
        <authorList>
            <person name="Jiang R.H."/>
            <person name="de Bruijn I."/>
            <person name="Haas B.J."/>
            <person name="Belmonte R."/>
            <person name="Lobach L."/>
            <person name="Christie J."/>
            <person name="van den Ackerveken G."/>
            <person name="Bottin A."/>
            <person name="Bulone V."/>
            <person name="Diaz-Moreno S.M."/>
            <person name="Dumas B."/>
            <person name="Fan L."/>
            <person name="Gaulin E."/>
            <person name="Govers F."/>
            <person name="Grenville-Briggs L.J."/>
            <person name="Horner N.R."/>
            <person name="Levin J.Z."/>
            <person name="Mammella M."/>
            <person name="Meijer H.J."/>
            <person name="Morris P."/>
            <person name="Nusbaum C."/>
            <person name="Oome S."/>
            <person name="Phillips A.J."/>
            <person name="van Rooyen D."/>
            <person name="Rzeszutek E."/>
            <person name="Saraiva M."/>
            <person name="Secombes C.J."/>
            <person name="Seidl M.F."/>
            <person name="Snel B."/>
            <person name="Stassen J.H."/>
            <person name="Sykes S."/>
            <person name="Tripathy S."/>
            <person name="van den Berg H."/>
            <person name="Vega-Arreguin J.C."/>
            <person name="Wawra S."/>
            <person name="Young S.K."/>
            <person name="Zeng Q."/>
            <person name="Dieguez-Uribeondo J."/>
            <person name="Russ C."/>
            <person name="Tyler B.M."/>
            <person name="van West P."/>
        </authorList>
    </citation>
    <scope>NUCLEOTIDE SEQUENCE [LARGE SCALE GENOMIC DNA]</scope>
    <source>
        <strain evidence="2 3">CBS 223.65</strain>
    </source>
</reference>
<keyword evidence="1" id="KW-1133">Transmembrane helix</keyword>
<keyword evidence="1" id="KW-0472">Membrane</keyword>
<keyword evidence="1" id="KW-0812">Transmembrane</keyword>
<keyword evidence="3" id="KW-1185">Reference proteome</keyword>
<dbReference type="KEGG" id="spar:SPRG_12682"/>
<dbReference type="AlphaFoldDB" id="A0A067C6Q0"/>
<dbReference type="OMA" id="SELMYLM"/>
<evidence type="ECO:0008006" key="4">
    <source>
        <dbReference type="Google" id="ProtNLM"/>
    </source>
</evidence>
<feature type="transmembrane region" description="Helical" evidence="1">
    <location>
        <begin position="31"/>
        <end position="53"/>
    </location>
</feature>
<protein>
    <recommendedName>
        <fullName evidence="4">Peptidase C1A papain C-terminal domain-containing protein</fullName>
    </recommendedName>
</protein>
<dbReference type="Proteomes" id="UP000030745">
    <property type="component" value="Unassembled WGS sequence"/>
</dbReference>
<dbReference type="InterPro" id="IPR038765">
    <property type="entry name" value="Papain-like_cys_pep_sf"/>
</dbReference>
<accession>A0A067C6Q0</accession>
<gene>
    <name evidence="2" type="ORF">SPRG_12682</name>
</gene>
<dbReference type="GeneID" id="24134623"/>
<proteinExistence type="predicted"/>
<dbReference type="EMBL" id="KK583273">
    <property type="protein sequence ID" value="KDO22186.1"/>
    <property type="molecule type" value="Genomic_DNA"/>
</dbReference>
<dbReference type="VEuPathDB" id="FungiDB:SPRG_12682"/>
<dbReference type="CDD" id="cd02619">
    <property type="entry name" value="Peptidase_C1"/>
    <property type="match status" value="1"/>
</dbReference>
<dbReference type="PANTHER" id="PTHR35899:SF1">
    <property type="entry name" value="PEPTIDASE C1A PAPAIN C-TERMINAL DOMAIN-CONTAINING PROTEIN"/>
    <property type="match status" value="1"/>
</dbReference>